<comment type="caution">
    <text evidence="3">The sequence shown here is derived from an EMBL/GenBank/DDBJ whole genome shotgun (WGS) entry which is preliminary data.</text>
</comment>
<reference evidence="3 4" key="1">
    <citation type="submission" date="2019-02" db="EMBL/GenBank/DDBJ databases">
        <title>Deep-cultivation of Planctomycetes and their phenomic and genomic characterization uncovers novel biology.</title>
        <authorList>
            <person name="Wiegand S."/>
            <person name="Jogler M."/>
            <person name="Boedeker C."/>
            <person name="Pinto D."/>
            <person name="Vollmers J."/>
            <person name="Rivas-Marin E."/>
            <person name="Kohn T."/>
            <person name="Peeters S.H."/>
            <person name="Heuer A."/>
            <person name="Rast P."/>
            <person name="Oberbeckmann S."/>
            <person name="Bunk B."/>
            <person name="Jeske O."/>
            <person name="Meyerdierks A."/>
            <person name="Storesund J.E."/>
            <person name="Kallscheuer N."/>
            <person name="Luecker S."/>
            <person name="Lage O.M."/>
            <person name="Pohl T."/>
            <person name="Merkel B.J."/>
            <person name="Hornburger P."/>
            <person name="Mueller R.-W."/>
            <person name="Bruemmer F."/>
            <person name="Labrenz M."/>
            <person name="Spormann A.M."/>
            <person name="Op Den Camp H."/>
            <person name="Overmann J."/>
            <person name="Amann R."/>
            <person name="Jetten M.S.M."/>
            <person name="Mascher T."/>
            <person name="Medema M.H."/>
            <person name="Devos D.P."/>
            <person name="Kaster A.-K."/>
            <person name="Ovreas L."/>
            <person name="Rohde M."/>
            <person name="Galperin M.Y."/>
            <person name="Jogler C."/>
        </authorList>
    </citation>
    <scope>NUCLEOTIDE SEQUENCE [LARGE SCALE GENOMIC DNA]</scope>
    <source>
        <strain evidence="3 4">Pan14r</strain>
    </source>
</reference>
<dbReference type="PANTHER" id="PTHR43597">
    <property type="entry name" value="SULFUR ACCEPTOR PROTEIN CSDE"/>
    <property type="match status" value="1"/>
</dbReference>
<dbReference type="EMBL" id="SJPL01000001">
    <property type="protein sequence ID" value="TWT68191.1"/>
    <property type="molecule type" value="Genomic_DNA"/>
</dbReference>
<evidence type="ECO:0000259" key="2">
    <source>
        <dbReference type="Pfam" id="PF02657"/>
    </source>
</evidence>
<dbReference type="OrthoDB" id="9799320at2"/>
<dbReference type="InterPro" id="IPR003808">
    <property type="entry name" value="Fe-S_metab-assoc_dom"/>
</dbReference>
<proteinExistence type="inferred from homology"/>
<dbReference type="Pfam" id="PF02657">
    <property type="entry name" value="SufE"/>
    <property type="match status" value="1"/>
</dbReference>
<gene>
    <name evidence="3" type="primary">sufE</name>
    <name evidence="3" type="ORF">Pan14r_04330</name>
</gene>
<organism evidence="3 4">
    <name type="scientific">Crateriforma conspicua</name>
    <dbReference type="NCBI Taxonomy" id="2527996"/>
    <lineage>
        <taxon>Bacteria</taxon>
        <taxon>Pseudomonadati</taxon>
        <taxon>Planctomycetota</taxon>
        <taxon>Planctomycetia</taxon>
        <taxon>Planctomycetales</taxon>
        <taxon>Planctomycetaceae</taxon>
        <taxon>Crateriforma</taxon>
    </lineage>
</organism>
<dbReference type="AlphaFoldDB" id="A0A5C5Y0M1"/>
<keyword evidence="4" id="KW-1185">Reference proteome</keyword>
<dbReference type="PANTHER" id="PTHR43597:SF5">
    <property type="entry name" value="SUFE-LIKE PROTEIN 2, CHLOROPLASTIC"/>
    <property type="match status" value="1"/>
</dbReference>
<comment type="similarity">
    <text evidence="1">Belongs to the SufE family.</text>
</comment>
<feature type="domain" description="Fe-S metabolism associated" evidence="2">
    <location>
        <begin position="7"/>
        <end position="129"/>
    </location>
</feature>
<name>A0A5C5Y0M1_9PLAN</name>
<protein>
    <submittedName>
        <fullName evidence="3">Cysteine desulfuration protein SufE</fullName>
    </submittedName>
</protein>
<dbReference type="RefSeq" id="WP_146438178.1">
    <property type="nucleotide sequence ID" value="NZ_SJPL01000001.1"/>
</dbReference>
<evidence type="ECO:0000313" key="4">
    <source>
        <dbReference type="Proteomes" id="UP000317238"/>
    </source>
</evidence>
<evidence type="ECO:0000256" key="1">
    <source>
        <dbReference type="ARBA" id="ARBA00010282"/>
    </source>
</evidence>
<dbReference type="Proteomes" id="UP000317238">
    <property type="component" value="Unassembled WGS sequence"/>
</dbReference>
<evidence type="ECO:0000313" key="3">
    <source>
        <dbReference type="EMBL" id="TWT68191.1"/>
    </source>
</evidence>
<sequence length="136" mass="15287">MIDEIVQDIEDCDDPREQFELLIELGDQAESLDDKWKIENFRVQGCTSNVWLVALPDDSSPSGLKFLADSDAHLVRGLVTLVLYLVKDKTAAEIAEYDFESKFDQLGLARHLSSARSNGLKSMADRVRQLSQMPAE</sequence>
<dbReference type="SUPFAM" id="SSF82649">
    <property type="entry name" value="SufE/NifU"/>
    <property type="match status" value="1"/>
</dbReference>
<accession>A0A5C5Y0M1</accession>
<dbReference type="Gene3D" id="3.90.1010.10">
    <property type="match status" value="1"/>
</dbReference>